<feature type="compositionally biased region" description="Polar residues" evidence="5">
    <location>
        <begin position="379"/>
        <end position="402"/>
    </location>
</feature>
<keyword evidence="9" id="KW-1185">Reference proteome</keyword>
<evidence type="ECO:0000256" key="3">
    <source>
        <dbReference type="ARBA" id="ARBA00022833"/>
    </source>
</evidence>
<dbReference type="InterPro" id="IPR017455">
    <property type="entry name" value="Znf_FYVE-rel"/>
</dbReference>
<dbReference type="AlphaFoldDB" id="A0A8K1CBS1"/>
<evidence type="ECO:0000259" key="7">
    <source>
        <dbReference type="PROSITE" id="PS50848"/>
    </source>
</evidence>
<keyword evidence="2 4" id="KW-0863">Zinc-finger</keyword>
<accession>A0A8K1CBS1</accession>
<feature type="compositionally biased region" description="Polar residues" evidence="5">
    <location>
        <begin position="448"/>
        <end position="462"/>
    </location>
</feature>
<dbReference type="PANTHER" id="PTHR13510">
    <property type="entry name" value="FYVE-FINGER-CONTAINING RAB5 EFFECTOR PROTEIN RABENOSYN-5-RELATED"/>
    <property type="match status" value="1"/>
</dbReference>
<feature type="region of interest" description="Disordered" evidence="5">
    <location>
        <begin position="595"/>
        <end position="617"/>
    </location>
</feature>
<organism evidence="8 9">
    <name type="scientific">Pythium oligandrum</name>
    <name type="common">Mycoparasitic fungus</name>
    <dbReference type="NCBI Taxonomy" id="41045"/>
    <lineage>
        <taxon>Eukaryota</taxon>
        <taxon>Sar</taxon>
        <taxon>Stramenopiles</taxon>
        <taxon>Oomycota</taxon>
        <taxon>Peronosporomycetes</taxon>
        <taxon>Pythiales</taxon>
        <taxon>Pythiaceae</taxon>
        <taxon>Pythium</taxon>
    </lineage>
</organism>
<dbReference type="InterPro" id="IPR000306">
    <property type="entry name" value="Znf_FYVE"/>
</dbReference>
<comment type="caution">
    <text evidence="8">The sequence shown here is derived from an EMBL/GenBank/DDBJ whole genome shotgun (WGS) entry which is preliminary data.</text>
</comment>
<feature type="region of interest" description="Disordered" evidence="5">
    <location>
        <begin position="379"/>
        <end position="424"/>
    </location>
</feature>
<dbReference type="InterPro" id="IPR013083">
    <property type="entry name" value="Znf_RING/FYVE/PHD"/>
</dbReference>
<protein>
    <recommendedName>
        <fullName evidence="10">FYVE-type domain-containing protein</fullName>
    </recommendedName>
</protein>
<dbReference type="InterPro" id="IPR052727">
    <property type="entry name" value="Rab4/Rab5_effector"/>
</dbReference>
<gene>
    <name evidence="8" type="ORF">Poli38472_000453</name>
</gene>
<feature type="region of interest" description="Disordered" evidence="5">
    <location>
        <begin position="532"/>
        <end position="568"/>
    </location>
</feature>
<dbReference type="PROSITE" id="PS50178">
    <property type="entry name" value="ZF_FYVE"/>
    <property type="match status" value="1"/>
</dbReference>
<proteinExistence type="predicted"/>
<evidence type="ECO:0000256" key="5">
    <source>
        <dbReference type="SAM" id="MobiDB-lite"/>
    </source>
</evidence>
<keyword evidence="1" id="KW-0479">Metal-binding</keyword>
<feature type="region of interest" description="Disordered" evidence="5">
    <location>
        <begin position="332"/>
        <end position="357"/>
    </location>
</feature>
<evidence type="ECO:0000259" key="6">
    <source>
        <dbReference type="PROSITE" id="PS50178"/>
    </source>
</evidence>
<sequence>MASSLPLPKGFFPTNNKLSEEQRRQYVEYAESSIRKVFALSDSHKNSWIPVREKKGVAVYRNFCPVRGPKAYKSNIAEVGGKADVNASLEEIGRAYAAHDDALYKRLMKKINPGVMDAAVLFTIVPRTPLTPFRYIGIKWFAVKTPTPLVSHRDYCCLEVQDKIQDSLGNEMYIRVLNSIEVNECPSMENSHGLVRGKMLAGYMYRMDRAEPHVVRVHHVMRFDPAGYFPSQWAYKTAESQLVSSIVQIKRIIEKQQMNACTFVDKKQWVPNHERLHCAVCSRAFGTFRPRHHCRCCGEVICGKCSVFRSVDVPGTTLKNVRICSICNMGVQKSGQRGNRDDDEMSDISTSSVTSSSTVAHNEMNLMDLYMGANGNPNTPSAYSSASGQSNISMRSTASSRSVVDARGRASQSTTPSMSRFFRGAGPNDNIFRQSSLAPHTPVRGSVRTPQSVYGSDTSATPRSIIGGNITPSGSVPGFAGFGPGPIRTPRGSNVELLAQMQTEQEERISTIKQNPIDLGYLRDSISAPVGRTLSHPEYPPAKCARIGTEDTEMKGSSAAESKGEQEPTIPVMIKPCETVVNELTKIKISADTVCDNTDVSSVSSNEGGESPTAVAA</sequence>
<dbReference type="Gene3D" id="3.30.530.20">
    <property type="match status" value="1"/>
</dbReference>
<keyword evidence="3" id="KW-0862">Zinc</keyword>
<dbReference type="Pfam" id="PF01852">
    <property type="entry name" value="START"/>
    <property type="match status" value="1"/>
</dbReference>
<name>A0A8K1CBS1_PYTOL</name>
<evidence type="ECO:0000313" key="9">
    <source>
        <dbReference type="Proteomes" id="UP000794436"/>
    </source>
</evidence>
<dbReference type="CDD" id="cd00065">
    <property type="entry name" value="FYVE_like_SF"/>
    <property type="match status" value="1"/>
</dbReference>
<dbReference type="Gene3D" id="3.30.40.10">
    <property type="entry name" value="Zinc/RING finger domain, C3HC4 (zinc finger)"/>
    <property type="match status" value="1"/>
</dbReference>
<dbReference type="PANTHER" id="PTHR13510:SF44">
    <property type="entry name" value="RABENOSYN-5"/>
    <property type="match status" value="1"/>
</dbReference>
<feature type="domain" description="START" evidence="7">
    <location>
        <begin position="19"/>
        <end position="245"/>
    </location>
</feature>
<dbReference type="GO" id="GO:0008270">
    <property type="term" value="F:zinc ion binding"/>
    <property type="evidence" value="ECO:0007669"/>
    <property type="project" value="UniProtKB-KW"/>
</dbReference>
<dbReference type="SUPFAM" id="SSF55961">
    <property type="entry name" value="Bet v1-like"/>
    <property type="match status" value="1"/>
</dbReference>
<dbReference type="InterPro" id="IPR002913">
    <property type="entry name" value="START_lipid-bd_dom"/>
</dbReference>
<dbReference type="Proteomes" id="UP000794436">
    <property type="component" value="Unassembled WGS sequence"/>
</dbReference>
<feature type="region of interest" description="Disordered" evidence="5">
    <location>
        <begin position="436"/>
        <end position="472"/>
    </location>
</feature>
<dbReference type="InterPro" id="IPR011011">
    <property type="entry name" value="Znf_FYVE_PHD"/>
</dbReference>
<dbReference type="Pfam" id="PF01363">
    <property type="entry name" value="FYVE"/>
    <property type="match status" value="1"/>
</dbReference>
<evidence type="ECO:0000256" key="1">
    <source>
        <dbReference type="ARBA" id="ARBA00022723"/>
    </source>
</evidence>
<dbReference type="SMART" id="SM00064">
    <property type="entry name" value="FYVE"/>
    <property type="match status" value="1"/>
</dbReference>
<reference evidence="8" key="1">
    <citation type="submission" date="2019-03" db="EMBL/GenBank/DDBJ databases">
        <title>Long read genome sequence of the mycoparasitic Pythium oligandrum ATCC 38472 isolated from sugarbeet rhizosphere.</title>
        <authorList>
            <person name="Gaulin E."/>
        </authorList>
    </citation>
    <scope>NUCLEOTIDE SEQUENCE</scope>
    <source>
        <strain evidence="8">ATCC 38472_TT</strain>
    </source>
</reference>
<evidence type="ECO:0000256" key="2">
    <source>
        <dbReference type="ARBA" id="ARBA00022771"/>
    </source>
</evidence>
<evidence type="ECO:0008006" key="10">
    <source>
        <dbReference type="Google" id="ProtNLM"/>
    </source>
</evidence>
<dbReference type="SUPFAM" id="SSF57903">
    <property type="entry name" value="FYVE/PHD zinc finger"/>
    <property type="match status" value="1"/>
</dbReference>
<feature type="compositionally biased region" description="Low complexity" evidence="5">
    <location>
        <begin position="600"/>
        <end position="611"/>
    </location>
</feature>
<evidence type="ECO:0000256" key="4">
    <source>
        <dbReference type="PROSITE-ProRule" id="PRU00091"/>
    </source>
</evidence>
<feature type="domain" description="FYVE-type" evidence="6">
    <location>
        <begin position="272"/>
        <end position="332"/>
    </location>
</feature>
<dbReference type="OrthoDB" id="70570at2759"/>
<dbReference type="GO" id="GO:0008289">
    <property type="term" value="F:lipid binding"/>
    <property type="evidence" value="ECO:0007669"/>
    <property type="project" value="InterPro"/>
</dbReference>
<dbReference type="InterPro" id="IPR023393">
    <property type="entry name" value="START-like_dom_sf"/>
</dbReference>
<dbReference type="EMBL" id="SPLM01000108">
    <property type="protein sequence ID" value="TMW60411.1"/>
    <property type="molecule type" value="Genomic_DNA"/>
</dbReference>
<dbReference type="PROSITE" id="PS50848">
    <property type="entry name" value="START"/>
    <property type="match status" value="1"/>
</dbReference>
<evidence type="ECO:0000313" key="8">
    <source>
        <dbReference type="EMBL" id="TMW60411.1"/>
    </source>
</evidence>